<sequence>MEEKKRKGYKTQEQQNEANKRYRATEEGKEKTKHSTYKSRAKVFINEMATLEELEELENLIQNKKMSF</sequence>
<evidence type="ECO:0000256" key="1">
    <source>
        <dbReference type="SAM" id="MobiDB-lite"/>
    </source>
</evidence>
<feature type="compositionally biased region" description="Basic and acidic residues" evidence="1">
    <location>
        <begin position="18"/>
        <end position="30"/>
    </location>
</feature>
<protein>
    <submittedName>
        <fullName evidence="2">Uncharacterized protein</fullName>
    </submittedName>
</protein>
<feature type="region of interest" description="Disordered" evidence="1">
    <location>
        <begin position="1"/>
        <end position="35"/>
    </location>
</feature>
<accession>A0A8S5N7W6</accession>
<organism evidence="2">
    <name type="scientific">Podoviridae sp. ct7K12</name>
    <dbReference type="NCBI Taxonomy" id="2826540"/>
    <lineage>
        <taxon>Viruses</taxon>
        <taxon>Duplodnaviria</taxon>
        <taxon>Heunggongvirae</taxon>
        <taxon>Uroviricota</taxon>
        <taxon>Caudoviricetes</taxon>
    </lineage>
</organism>
<dbReference type="EMBL" id="BK015083">
    <property type="protein sequence ID" value="DAD90354.1"/>
    <property type="molecule type" value="Genomic_DNA"/>
</dbReference>
<proteinExistence type="predicted"/>
<evidence type="ECO:0000313" key="2">
    <source>
        <dbReference type="EMBL" id="DAD90354.1"/>
    </source>
</evidence>
<name>A0A8S5N7W6_9CAUD</name>
<reference evidence="2" key="1">
    <citation type="journal article" date="2021" name="Proc. Natl. Acad. Sci. U.S.A.">
        <title>A Catalog of Tens of Thousands of Viruses from Human Metagenomes Reveals Hidden Associations with Chronic Diseases.</title>
        <authorList>
            <person name="Tisza M.J."/>
            <person name="Buck C.B."/>
        </authorList>
    </citation>
    <scope>NUCLEOTIDE SEQUENCE</scope>
    <source>
        <strain evidence="2">Ct7K12</strain>
    </source>
</reference>